<name>A0ABP6ZDB1_9ACTN</name>
<dbReference type="Proteomes" id="UP001501490">
    <property type="component" value="Unassembled WGS sequence"/>
</dbReference>
<evidence type="ECO:0000313" key="4">
    <source>
        <dbReference type="Proteomes" id="UP001501490"/>
    </source>
</evidence>
<evidence type="ECO:0000256" key="2">
    <source>
        <dbReference type="SAM" id="SignalP"/>
    </source>
</evidence>
<sequence length="164" mass="15877">MPLHPIHSTGAAAAATAAVLCATAVLSGCGGQPQPSPSSAPPSTSAPSPTPTALTAACADIENLKASVETLRQVSPATDGAAALTAAIADVQAKLAAAEKSAAASPTLQPSLAQVRQAVNELQDSASGVTTGNVAQKAPAIVAATRKVATAMSELSAVVDQVCS</sequence>
<evidence type="ECO:0000313" key="3">
    <source>
        <dbReference type="EMBL" id="GAA3605674.1"/>
    </source>
</evidence>
<organism evidence="3 4">
    <name type="scientific">Microlunatus ginsengisoli</name>
    <dbReference type="NCBI Taxonomy" id="363863"/>
    <lineage>
        <taxon>Bacteria</taxon>
        <taxon>Bacillati</taxon>
        <taxon>Actinomycetota</taxon>
        <taxon>Actinomycetes</taxon>
        <taxon>Propionibacteriales</taxon>
        <taxon>Propionibacteriaceae</taxon>
        <taxon>Microlunatus</taxon>
    </lineage>
</organism>
<proteinExistence type="predicted"/>
<feature type="chain" id="PRO_5047162985" description="Lipoprotein" evidence="2">
    <location>
        <begin position="18"/>
        <end position="164"/>
    </location>
</feature>
<comment type="caution">
    <text evidence="3">The sequence shown here is derived from an EMBL/GenBank/DDBJ whole genome shotgun (WGS) entry which is preliminary data.</text>
</comment>
<feature type="region of interest" description="Disordered" evidence="1">
    <location>
        <begin position="30"/>
        <end position="52"/>
    </location>
</feature>
<feature type="compositionally biased region" description="Low complexity" evidence="1">
    <location>
        <begin position="41"/>
        <end position="52"/>
    </location>
</feature>
<dbReference type="EMBL" id="BAABAB010000004">
    <property type="protein sequence ID" value="GAA3605674.1"/>
    <property type="molecule type" value="Genomic_DNA"/>
</dbReference>
<feature type="signal peptide" evidence="2">
    <location>
        <begin position="1"/>
        <end position="17"/>
    </location>
</feature>
<gene>
    <name evidence="3" type="ORF">GCM10022236_04480</name>
</gene>
<accession>A0ABP6ZDB1</accession>
<protein>
    <recommendedName>
        <fullName evidence="5">Lipoprotein</fullName>
    </recommendedName>
</protein>
<keyword evidence="4" id="KW-1185">Reference proteome</keyword>
<reference evidence="4" key="1">
    <citation type="journal article" date="2019" name="Int. J. Syst. Evol. Microbiol.">
        <title>The Global Catalogue of Microorganisms (GCM) 10K type strain sequencing project: providing services to taxonomists for standard genome sequencing and annotation.</title>
        <authorList>
            <consortium name="The Broad Institute Genomics Platform"/>
            <consortium name="The Broad Institute Genome Sequencing Center for Infectious Disease"/>
            <person name="Wu L."/>
            <person name="Ma J."/>
        </authorList>
    </citation>
    <scope>NUCLEOTIDE SEQUENCE [LARGE SCALE GENOMIC DNA]</scope>
    <source>
        <strain evidence="4">JCM 16929</strain>
    </source>
</reference>
<keyword evidence="2" id="KW-0732">Signal</keyword>
<evidence type="ECO:0000256" key="1">
    <source>
        <dbReference type="SAM" id="MobiDB-lite"/>
    </source>
</evidence>
<evidence type="ECO:0008006" key="5">
    <source>
        <dbReference type="Google" id="ProtNLM"/>
    </source>
</evidence>